<dbReference type="Gene3D" id="1.20.1250.20">
    <property type="entry name" value="MFS general substrate transporter like domains"/>
    <property type="match status" value="2"/>
</dbReference>
<evidence type="ECO:0000259" key="2">
    <source>
        <dbReference type="PROSITE" id="PS50850"/>
    </source>
</evidence>
<dbReference type="Pfam" id="PF07690">
    <property type="entry name" value="MFS_1"/>
    <property type="match status" value="2"/>
</dbReference>
<accession>A0A650CNS0</accession>
<reference evidence="3 4" key="1">
    <citation type="submission" date="2019-10" db="EMBL/GenBank/DDBJ databases">
        <title>Genome Sequences from Six Type Strain Members of the Archaeal Family Sulfolobaceae: Acidianus ambivalens, Acidianus infernus, Metallosphaera prunae, Stygiolobus azoricus, Sulfolobus metallicus, and Sulfurisphaera ohwakuensis.</title>
        <authorList>
            <person name="Counts J.A."/>
            <person name="Kelly R.M."/>
        </authorList>
    </citation>
    <scope>NUCLEOTIDE SEQUENCE [LARGE SCALE GENOMIC DNA]</scope>
    <source>
        <strain evidence="3 4">FC6</strain>
    </source>
</reference>
<dbReference type="InterPro" id="IPR011701">
    <property type="entry name" value="MFS"/>
</dbReference>
<feature type="transmembrane region" description="Helical" evidence="1">
    <location>
        <begin position="129"/>
        <end position="157"/>
    </location>
</feature>
<dbReference type="InterPro" id="IPR036259">
    <property type="entry name" value="MFS_trans_sf"/>
</dbReference>
<feature type="transmembrane region" description="Helical" evidence="1">
    <location>
        <begin position="41"/>
        <end position="61"/>
    </location>
</feature>
<dbReference type="RefSeq" id="WP_156005607.1">
    <property type="nucleotide sequence ID" value="NZ_CP045483.1"/>
</dbReference>
<gene>
    <name evidence="3" type="ORF">D1868_03535</name>
</gene>
<feature type="transmembrane region" description="Helical" evidence="1">
    <location>
        <begin position="393"/>
        <end position="414"/>
    </location>
</feature>
<dbReference type="AlphaFoldDB" id="A0A650CNS0"/>
<name>A0A650CNS0_9CREN</name>
<dbReference type="PANTHER" id="PTHR23518">
    <property type="entry name" value="C-METHYLTRANSFERASE"/>
    <property type="match status" value="1"/>
</dbReference>
<feature type="transmembrane region" description="Helical" evidence="1">
    <location>
        <begin position="304"/>
        <end position="326"/>
    </location>
</feature>
<proteinExistence type="predicted"/>
<evidence type="ECO:0000313" key="4">
    <source>
        <dbReference type="Proteomes" id="UP000423396"/>
    </source>
</evidence>
<evidence type="ECO:0000313" key="3">
    <source>
        <dbReference type="EMBL" id="QGR19137.1"/>
    </source>
</evidence>
<feature type="transmembrane region" description="Helical" evidence="1">
    <location>
        <begin position="332"/>
        <end position="354"/>
    </location>
</feature>
<feature type="transmembrane region" description="Helical" evidence="1">
    <location>
        <begin position="73"/>
        <end position="93"/>
    </location>
</feature>
<protein>
    <submittedName>
        <fullName evidence="3">MFS transporter</fullName>
    </submittedName>
</protein>
<dbReference type="Proteomes" id="UP000423396">
    <property type="component" value="Chromosome"/>
</dbReference>
<sequence>MIKYKDTRWMWLVLPFNASTGPLSTLITLQILTLGGNALDVSFAISLSNAVLIPSSLFWGFMADRMDRKKQILISMGGTSVSLLLMPLVNSIPLLAADYSLVTFMSTASTTPFNLLVMESAEKKQWGQLFSKFSFLSSLGMLIGLLISTVLVLFLKIYQIEEILGLIALITLVTGLKLIPKPVITFERVAILHHKESFMIRMRHLPMMFLHLPNPHSFKMFSLKRLRIKPTNYIPLLYLGIVIFYISSGIFNTVYPAGLYVKGLDKSSVLTVITIGMIFQILGFKISERLLVRAEEKKIAHLSLLLRGVSYVVMGIVTELFFGLPVFVSGLIFYPLAAGIAYSLFYSSSSTLVFKIVGERSQGSGLGVYSTIVGVSLFVGSILSGYLTHYLSYGIDFVIAGILLVLNSFLFRYLEEG</sequence>
<evidence type="ECO:0000256" key="1">
    <source>
        <dbReference type="SAM" id="Phobius"/>
    </source>
</evidence>
<feature type="transmembrane region" description="Helical" evidence="1">
    <location>
        <begin position="233"/>
        <end position="255"/>
    </location>
</feature>
<dbReference type="GO" id="GO:0022857">
    <property type="term" value="F:transmembrane transporter activity"/>
    <property type="evidence" value="ECO:0007669"/>
    <property type="project" value="InterPro"/>
</dbReference>
<dbReference type="GeneID" id="42798114"/>
<dbReference type="KEGG" id="sazo:D1868_03535"/>
<feature type="transmembrane region" description="Helical" evidence="1">
    <location>
        <begin position="267"/>
        <end position="284"/>
    </location>
</feature>
<dbReference type="PROSITE" id="PS50850">
    <property type="entry name" value="MFS"/>
    <property type="match status" value="1"/>
</dbReference>
<feature type="domain" description="Major facilitator superfamily (MFS) profile" evidence="2">
    <location>
        <begin position="1"/>
        <end position="417"/>
    </location>
</feature>
<keyword evidence="4" id="KW-1185">Reference proteome</keyword>
<keyword evidence="1" id="KW-0812">Transmembrane</keyword>
<keyword evidence="1" id="KW-1133">Transmembrane helix</keyword>
<dbReference type="SUPFAM" id="SSF103473">
    <property type="entry name" value="MFS general substrate transporter"/>
    <property type="match status" value="1"/>
</dbReference>
<dbReference type="InterPro" id="IPR020846">
    <property type="entry name" value="MFS_dom"/>
</dbReference>
<dbReference type="PANTHER" id="PTHR23518:SF2">
    <property type="entry name" value="MAJOR FACILITATOR SUPERFAMILY TRANSPORTER"/>
    <property type="match status" value="1"/>
</dbReference>
<feature type="transmembrane region" description="Helical" evidence="1">
    <location>
        <begin position="366"/>
        <end position="387"/>
    </location>
</feature>
<keyword evidence="1" id="KW-0472">Membrane</keyword>
<feature type="transmembrane region" description="Helical" evidence="1">
    <location>
        <begin position="12"/>
        <end position="35"/>
    </location>
</feature>
<dbReference type="EMBL" id="CP045483">
    <property type="protein sequence ID" value="QGR19137.1"/>
    <property type="molecule type" value="Genomic_DNA"/>
</dbReference>
<dbReference type="OrthoDB" id="9393at2157"/>
<organism evidence="3 4">
    <name type="scientific">Stygiolobus azoricus</name>
    <dbReference type="NCBI Taxonomy" id="41675"/>
    <lineage>
        <taxon>Archaea</taxon>
        <taxon>Thermoproteota</taxon>
        <taxon>Thermoprotei</taxon>
        <taxon>Sulfolobales</taxon>
        <taxon>Sulfolobaceae</taxon>
        <taxon>Stygiolobus</taxon>
    </lineage>
</organism>